<keyword evidence="1" id="KW-1133">Transmembrane helix</keyword>
<protein>
    <submittedName>
        <fullName evidence="2">Uncharacterized protein</fullName>
    </submittedName>
</protein>
<gene>
    <name evidence="2" type="ORF">APY09_07875</name>
</gene>
<feature type="transmembrane region" description="Helical" evidence="1">
    <location>
        <begin position="21"/>
        <end position="41"/>
    </location>
</feature>
<name>A0A0V8RR03_9ACTO</name>
<dbReference type="EMBL" id="LLVT01000003">
    <property type="protein sequence ID" value="KSW10420.1"/>
    <property type="molecule type" value="Genomic_DNA"/>
</dbReference>
<comment type="caution">
    <text evidence="2">The sequence shown here is derived from an EMBL/GenBank/DDBJ whole genome shotgun (WGS) entry which is preliminary data.</text>
</comment>
<keyword evidence="1" id="KW-0472">Membrane</keyword>
<keyword evidence="1" id="KW-0812">Transmembrane</keyword>
<dbReference type="RefSeq" id="WP_060567307.1">
    <property type="nucleotide sequence ID" value="NZ_CP040006.1"/>
</dbReference>
<dbReference type="Proteomes" id="UP000054686">
    <property type="component" value="Unassembled WGS sequence"/>
</dbReference>
<dbReference type="AlphaFoldDB" id="A0A0V8RR03"/>
<evidence type="ECO:0000313" key="2">
    <source>
        <dbReference type="EMBL" id="KSW10420.1"/>
    </source>
</evidence>
<evidence type="ECO:0000256" key="1">
    <source>
        <dbReference type="SAM" id="Phobius"/>
    </source>
</evidence>
<evidence type="ECO:0000313" key="3">
    <source>
        <dbReference type="Proteomes" id="UP000054686"/>
    </source>
</evidence>
<sequence length="145" mass="14272">MTMPARRIRIRSHSNNPTITIISWILAILIVGGGILVRYAIFKATQRNSTPPTAFNGPNGPQYGVTGSNYGTGGTGYGTGGTGYGTAGTGYGTGGTGYGTGGTGYGAAGAGYGTAADAAQPGSPAYGTGAYGNQQGVQGPYGTGF</sequence>
<reference evidence="2 3" key="1">
    <citation type="submission" date="2015-10" db="EMBL/GenBank/DDBJ databases">
        <title>Draft Genome of Actinomyces odontolyticus subsp. actinosynbacter strain XH001.</title>
        <authorList>
            <person name="Mclean J.S."/>
            <person name="He X."/>
        </authorList>
    </citation>
    <scope>NUCLEOTIDE SEQUENCE [LARGE SCALE GENOMIC DNA]</scope>
    <source>
        <strain evidence="2 3">XH001</strain>
    </source>
</reference>
<organism evidence="2 3">
    <name type="scientific">Schaalia odontolytica</name>
    <dbReference type="NCBI Taxonomy" id="1660"/>
    <lineage>
        <taxon>Bacteria</taxon>
        <taxon>Bacillati</taxon>
        <taxon>Actinomycetota</taxon>
        <taxon>Actinomycetes</taxon>
        <taxon>Actinomycetales</taxon>
        <taxon>Actinomycetaceae</taxon>
        <taxon>Schaalia</taxon>
    </lineage>
</organism>
<proteinExistence type="predicted"/>
<accession>A0A0V8RR03</accession>